<dbReference type="Proteomes" id="UP000636479">
    <property type="component" value="Unassembled WGS sequence"/>
</dbReference>
<organism evidence="9 10">
    <name type="scientific">Mycena indigotica</name>
    <dbReference type="NCBI Taxonomy" id="2126181"/>
    <lineage>
        <taxon>Eukaryota</taxon>
        <taxon>Fungi</taxon>
        <taxon>Dikarya</taxon>
        <taxon>Basidiomycota</taxon>
        <taxon>Agaricomycotina</taxon>
        <taxon>Agaricomycetes</taxon>
        <taxon>Agaricomycetidae</taxon>
        <taxon>Agaricales</taxon>
        <taxon>Marasmiineae</taxon>
        <taxon>Mycenaceae</taxon>
        <taxon>Mycena</taxon>
    </lineage>
</organism>
<dbReference type="InterPro" id="IPR052053">
    <property type="entry name" value="IM_YidH-like"/>
</dbReference>
<evidence type="ECO:0000259" key="8">
    <source>
        <dbReference type="Pfam" id="PF02656"/>
    </source>
</evidence>
<dbReference type="EMBL" id="JACAZF010000003">
    <property type="protein sequence ID" value="KAF7309616.1"/>
    <property type="molecule type" value="Genomic_DNA"/>
</dbReference>
<dbReference type="Pfam" id="PF02656">
    <property type="entry name" value="DUF202"/>
    <property type="match status" value="1"/>
</dbReference>
<feature type="domain" description="DUF202" evidence="8">
    <location>
        <begin position="82"/>
        <end position="163"/>
    </location>
</feature>
<evidence type="ECO:0000313" key="10">
    <source>
        <dbReference type="Proteomes" id="UP000636479"/>
    </source>
</evidence>
<dbReference type="PANTHER" id="PTHR34187:SF2">
    <property type="entry name" value="DUF202 DOMAIN-CONTAINING PROTEIN"/>
    <property type="match status" value="1"/>
</dbReference>
<evidence type="ECO:0000256" key="4">
    <source>
        <dbReference type="ARBA" id="ARBA00022989"/>
    </source>
</evidence>
<dbReference type="PANTHER" id="PTHR34187">
    <property type="entry name" value="FGR18P"/>
    <property type="match status" value="1"/>
</dbReference>
<dbReference type="AlphaFoldDB" id="A0A8H6WAX4"/>
<dbReference type="GeneID" id="59342697"/>
<sequence>MSSFDAISRPSSPLVRKPAPTRPTIFSRLSASMASERPPTIAPPTSPHSEHDQEMTQETISLAATRRPNIAMTLENTGSVARDHLASERTFLAYVRTSLAIASTGVALVQLFSIAVNSDSTGLSFLPTTRRVQGWAQPLGATMVCLGILVLAIGTTRYFRIQSALINGMYPVARWTSAFITVLLGAVITVVFGVMLSAKR</sequence>
<evidence type="ECO:0000313" key="9">
    <source>
        <dbReference type="EMBL" id="KAF7309616.1"/>
    </source>
</evidence>
<evidence type="ECO:0000256" key="1">
    <source>
        <dbReference type="ARBA" id="ARBA00004651"/>
    </source>
</evidence>
<keyword evidence="5 7" id="KW-0472">Membrane</keyword>
<evidence type="ECO:0000256" key="2">
    <source>
        <dbReference type="ARBA" id="ARBA00022475"/>
    </source>
</evidence>
<evidence type="ECO:0000256" key="5">
    <source>
        <dbReference type="ARBA" id="ARBA00023136"/>
    </source>
</evidence>
<keyword evidence="4 7" id="KW-1133">Transmembrane helix</keyword>
<proteinExistence type="predicted"/>
<comment type="caution">
    <text evidence="9">The sequence shown here is derived from an EMBL/GenBank/DDBJ whole genome shotgun (WGS) entry which is preliminary data.</text>
</comment>
<dbReference type="RefSeq" id="XP_037223066.1">
    <property type="nucleotide sequence ID" value="XM_037360181.1"/>
</dbReference>
<feature type="transmembrane region" description="Helical" evidence="7">
    <location>
        <begin position="91"/>
        <end position="115"/>
    </location>
</feature>
<protein>
    <submittedName>
        <fullName evidence="9">DUF202 domain-containing protein</fullName>
    </submittedName>
</protein>
<keyword evidence="3 7" id="KW-0812">Transmembrane</keyword>
<dbReference type="OrthoDB" id="199599at2759"/>
<feature type="compositionally biased region" description="Polar residues" evidence="6">
    <location>
        <begin position="1"/>
        <end position="11"/>
    </location>
</feature>
<keyword evidence="10" id="KW-1185">Reference proteome</keyword>
<gene>
    <name evidence="9" type="ORF">MIND_00332600</name>
</gene>
<comment type="subcellular location">
    <subcellularLocation>
        <location evidence="1">Cell membrane</location>
        <topology evidence="1">Multi-pass membrane protein</topology>
    </subcellularLocation>
</comment>
<feature type="transmembrane region" description="Helical" evidence="7">
    <location>
        <begin position="175"/>
        <end position="198"/>
    </location>
</feature>
<feature type="transmembrane region" description="Helical" evidence="7">
    <location>
        <begin position="135"/>
        <end position="154"/>
    </location>
</feature>
<evidence type="ECO:0000256" key="3">
    <source>
        <dbReference type="ARBA" id="ARBA00022692"/>
    </source>
</evidence>
<name>A0A8H6WAX4_9AGAR</name>
<dbReference type="GO" id="GO:0005886">
    <property type="term" value="C:plasma membrane"/>
    <property type="evidence" value="ECO:0007669"/>
    <property type="project" value="UniProtKB-SubCell"/>
</dbReference>
<evidence type="ECO:0000256" key="7">
    <source>
        <dbReference type="SAM" id="Phobius"/>
    </source>
</evidence>
<dbReference type="InterPro" id="IPR003807">
    <property type="entry name" value="DUF202"/>
</dbReference>
<feature type="region of interest" description="Disordered" evidence="6">
    <location>
        <begin position="1"/>
        <end position="56"/>
    </location>
</feature>
<evidence type="ECO:0000256" key="6">
    <source>
        <dbReference type="SAM" id="MobiDB-lite"/>
    </source>
</evidence>
<accession>A0A8H6WAX4</accession>
<reference evidence="9" key="1">
    <citation type="submission" date="2020-05" db="EMBL/GenBank/DDBJ databases">
        <title>Mycena genomes resolve the evolution of fungal bioluminescence.</title>
        <authorList>
            <person name="Tsai I.J."/>
        </authorList>
    </citation>
    <scope>NUCLEOTIDE SEQUENCE</scope>
    <source>
        <strain evidence="9">171206Taipei</strain>
    </source>
</reference>
<keyword evidence="2" id="KW-1003">Cell membrane</keyword>